<dbReference type="PANTHER" id="PTHR47894:SF1">
    <property type="entry name" value="HTH-TYPE TRANSCRIPTIONAL REGULATOR VQSM"/>
    <property type="match status" value="1"/>
</dbReference>
<dbReference type="STRING" id="489703.SAMN04488038_10134"/>
<evidence type="ECO:0000256" key="2">
    <source>
        <dbReference type="ARBA" id="ARBA00023125"/>
    </source>
</evidence>
<dbReference type="Pfam" id="PF12625">
    <property type="entry name" value="Arabinose_bd"/>
    <property type="match status" value="1"/>
</dbReference>
<dbReference type="SMART" id="SM00342">
    <property type="entry name" value="HTH_ARAC"/>
    <property type="match status" value="1"/>
</dbReference>
<dbReference type="OrthoDB" id="6506763at2"/>
<dbReference type="Proteomes" id="UP000199233">
    <property type="component" value="Unassembled WGS sequence"/>
</dbReference>
<dbReference type="InterPro" id="IPR032687">
    <property type="entry name" value="AraC-type_N"/>
</dbReference>
<evidence type="ECO:0000259" key="4">
    <source>
        <dbReference type="PROSITE" id="PS01124"/>
    </source>
</evidence>
<keyword evidence="1" id="KW-0805">Transcription regulation</keyword>
<dbReference type="Pfam" id="PF12833">
    <property type="entry name" value="HTH_18"/>
    <property type="match status" value="1"/>
</dbReference>
<evidence type="ECO:0000256" key="3">
    <source>
        <dbReference type="ARBA" id="ARBA00023163"/>
    </source>
</evidence>
<protein>
    <submittedName>
        <fullName evidence="5">Transcriptional regulator, AraC family</fullName>
    </submittedName>
</protein>
<keyword evidence="3" id="KW-0804">Transcription</keyword>
<name>A0A1H8ZGN4_9GAMM</name>
<dbReference type="RefSeq" id="WP_093280522.1">
    <property type="nucleotide sequence ID" value="NZ_FOFS01000001.1"/>
</dbReference>
<dbReference type="PANTHER" id="PTHR47894">
    <property type="entry name" value="HTH-TYPE TRANSCRIPTIONAL REGULATOR GADX"/>
    <property type="match status" value="1"/>
</dbReference>
<evidence type="ECO:0000313" key="6">
    <source>
        <dbReference type="Proteomes" id="UP000199233"/>
    </source>
</evidence>
<dbReference type="GO" id="GO:0000976">
    <property type="term" value="F:transcription cis-regulatory region binding"/>
    <property type="evidence" value="ECO:0007669"/>
    <property type="project" value="TreeGrafter"/>
</dbReference>
<sequence>MRFWDFKRGLGSVALLVDCGRERGLSEAALLRGSGISPAQLGDPNVEIDAAQELKVIASFLRLSGAPPGIGISVGSRFRFSTYGLWGYGLVSSASALDALQLALRYLPLTYLFTQLQFRREAALAVLQFEEPDFTPELRRFVVERDMSAAASLMRELVGEDFALQRFQLRLGRPPASAGPARLFGATLLHGARSNQLAFEAALLERRLPDANPITAAMCEQLCAELVRRRSLQTSTTAAVRQYLEAPGMKLPDLAQMARHLNTSERSLKRRLQAEGSSFRQLLEQRRRALARELLRERRLSLAAIAERLGYADLSSFSQAHKRWHGVSPRARR</sequence>
<dbReference type="Gene3D" id="1.10.10.60">
    <property type="entry name" value="Homeodomain-like"/>
    <property type="match status" value="1"/>
</dbReference>
<gene>
    <name evidence="5" type="ORF">SAMN04488038_10134</name>
</gene>
<dbReference type="PROSITE" id="PS01124">
    <property type="entry name" value="HTH_ARAC_FAMILY_2"/>
    <property type="match status" value="1"/>
</dbReference>
<dbReference type="AlphaFoldDB" id="A0A1H8ZGN4"/>
<accession>A0A1H8ZGN4</accession>
<proteinExistence type="predicted"/>
<reference evidence="5 6" key="1">
    <citation type="submission" date="2016-10" db="EMBL/GenBank/DDBJ databases">
        <authorList>
            <person name="de Groot N.N."/>
        </authorList>
    </citation>
    <scope>NUCLEOTIDE SEQUENCE [LARGE SCALE GENOMIC DNA]</scope>
    <source>
        <strain evidence="5 6">DSM 25927</strain>
    </source>
</reference>
<dbReference type="EMBL" id="FOFS01000001">
    <property type="protein sequence ID" value="SEP63570.1"/>
    <property type="molecule type" value="Genomic_DNA"/>
</dbReference>
<keyword evidence="2" id="KW-0238">DNA-binding</keyword>
<feature type="domain" description="HTH araC/xylS-type" evidence="4">
    <location>
        <begin position="238"/>
        <end position="333"/>
    </location>
</feature>
<dbReference type="GO" id="GO:0005829">
    <property type="term" value="C:cytosol"/>
    <property type="evidence" value="ECO:0007669"/>
    <property type="project" value="TreeGrafter"/>
</dbReference>
<evidence type="ECO:0000256" key="1">
    <source>
        <dbReference type="ARBA" id="ARBA00023015"/>
    </source>
</evidence>
<evidence type="ECO:0000313" key="5">
    <source>
        <dbReference type="EMBL" id="SEP63570.1"/>
    </source>
</evidence>
<keyword evidence="6" id="KW-1185">Reference proteome</keyword>
<dbReference type="InterPro" id="IPR009057">
    <property type="entry name" value="Homeodomain-like_sf"/>
</dbReference>
<organism evidence="5 6">
    <name type="scientific">Solimonas aquatica</name>
    <dbReference type="NCBI Taxonomy" id="489703"/>
    <lineage>
        <taxon>Bacteria</taxon>
        <taxon>Pseudomonadati</taxon>
        <taxon>Pseudomonadota</taxon>
        <taxon>Gammaproteobacteria</taxon>
        <taxon>Nevskiales</taxon>
        <taxon>Nevskiaceae</taxon>
        <taxon>Solimonas</taxon>
    </lineage>
</organism>
<dbReference type="InterPro" id="IPR018060">
    <property type="entry name" value="HTH_AraC"/>
</dbReference>
<dbReference type="GO" id="GO:0003700">
    <property type="term" value="F:DNA-binding transcription factor activity"/>
    <property type="evidence" value="ECO:0007669"/>
    <property type="project" value="InterPro"/>
</dbReference>
<dbReference type="SUPFAM" id="SSF46689">
    <property type="entry name" value="Homeodomain-like"/>
    <property type="match status" value="1"/>
</dbReference>